<protein>
    <submittedName>
        <fullName evidence="2">Uncharacterized protein</fullName>
    </submittedName>
</protein>
<evidence type="ECO:0000313" key="2">
    <source>
        <dbReference type="EMBL" id="CAB4163338.1"/>
    </source>
</evidence>
<gene>
    <name evidence="2" type="ORF">UFOVP802_18</name>
</gene>
<feature type="transmembrane region" description="Helical" evidence="1">
    <location>
        <begin position="6"/>
        <end position="28"/>
    </location>
</feature>
<keyword evidence="1" id="KW-0812">Transmembrane</keyword>
<dbReference type="EMBL" id="LR796753">
    <property type="protein sequence ID" value="CAB4163338.1"/>
    <property type="molecule type" value="Genomic_DNA"/>
</dbReference>
<keyword evidence="1" id="KW-1133">Transmembrane helix</keyword>
<organism evidence="2">
    <name type="scientific">uncultured Caudovirales phage</name>
    <dbReference type="NCBI Taxonomy" id="2100421"/>
    <lineage>
        <taxon>Viruses</taxon>
        <taxon>Duplodnaviria</taxon>
        <taxon>Heunggongvirae</taxon>
        <taxon>Uroviricota</taxon>
        <taxon>Caudoviricetes</taxon>
        <taxon>Peduoviridae</taxon>
        <taxon>Maltschvirus</taxon>
        <taxon>Maltschvirus maltsch</taxon>
    </lineage>
</organism>
<keyword evidence="1" id="KW-0472">Membrane</keyword>
<sequence length="68" mass="7658">MEAQTVIAMILGIMAILSGFYGGLRWVIKAILKELQPNGGTSLRDEIDRQSRRLDMLYTILQKNGSFD</sequence>
<evidence type="ECO:0000256" key="1">
    <source>
        <dbReference type="SAM" id="Phobius"/>
    </source>
</evidence>
<proteinExistence type="predicted"/>
<reference evidence="2" key="1">
    <citation type="submission" date="2020-04" db="EMBL/GenBank/DDBJ databases">
        <authorList>
            <person name="Chiriac C."/>
            <person name="Salcher M."/>
            <person name="Ghai R."/>
            <person name="Kavagutti S V."/>
        </authorList>
    </citation>
    <scope>NUCLEOTIDE SEQUENCE</scope>
</reference>
<accession>A0A6J5P204</accession>
<name>A0A6J5P204_9CAUD</name>